<dbReference type="OrthoDB" id="5419461at2"/>
<evidence type="ECO:0000313" key="1">
    <source>
        <dbReference type="EMBL" id="TYT73672.1"/>
    </source>
</evidence>
<name>A0A5S5MD86_9BACT</name>
<reference evidence="1 2" key="1">
    <citation type="submission" date="2019-06" db="EMBL/GenBank/DDBJ databases">
        <title>Desulfobotulus mexicanus sp. nov., a novel sulfate-reducing bacterium isolated from the sediment of an alkaline crater lake in Mexico.</title>
        <authorList>
            <person name="Hirschler-Rea A."/>
        </authorList>
    </citation>
    <scope>NUCLEOTIDE SEQUENCE [LARGE SCALE GENOMIC DNA]</scope>
    <source>
        <strain evidence="1 2">PAR22N</strain>
    </source>
</reference>
<dbReference type="InterPro" id="IPR011990">
    <property type="entry name" value="TPR-like_helical_dom_sf"/>
</dbReference>
<dbReference type="Pfam" id="PF14559">
    <property type="entry name" value="TPR_19"/>
    <property type="match status" value="1"/>
</dbReference>
<organism evidence="1 2">
    <name type="scientific">Desulfobotulus mexicanus</name>
    <dbReference type="NCBI Taxonomy" id="2586642"/>
    <lineage>
        <taxon>Bacteria</taxon>
        <taxon>Pseudomonadati</taxon>
        <taxon>Thermodesulfobacteriota</taxon>
        <taxon>Desulfobacteria</taxon>
        <taxon>Desulfobacterales</taxon>
        <taxon>Desulfobacteraceae</taxon>
        <taxon>Desulfobotulus</taxon>
    </lineage>
</organism>
<keyword evidence="2" id="KW-1185">Reference proteome</keyword>
<evidence type="ECO:0000313" key="2">
    <source>
        <dbReference type="Proteomes" id="UP000321899"/>
    </source>
</evidence>
<dbReference type="Proteomes" id="UP000321899">
    <property type="component" value="Unassembled WGS sequence"/>
</dbReference>
<dbReference type="EMBL" id="VDMB01000023">
    <property type="protein sequence ID" value="TYT73672.1"/>
    <property type="molecule type" value="Genomic_DNA"/>
</dbReference>
<dbReference type="AlphaFoldDB" id="A0A5S5MD86"/>
<comment type="caution">
    <text evidence="1">The sequence shown here is derived from an EMBL/GenBank/DDBJ whole genome shotgun (WGS) entry which is preliminary data.</text>
</comment>
<proteinExistence type="predicted"/>
<gene>
    <name evidence="1" type="ORF">FIM25_14055</name>
</gene>
<dbReference type="Gene3D" id="1.25.40.10">
    <property type="entry name" value="Tetratricopeptide repeat domain"/>
    <property type="match status" value="1"/>
</dbReference>
<accession>A0A5S5MD86</accession>
<protein>
    <submittedName>
        <fullName evidence="1">Uncharacterized protein</fullName>
    </submittedName>
</protein>
<sequence>MMMTIFLTGAYFVMADSFHLPEEAALLEKVDKQPSDLLYAELARLRAVYAAEYYRKWLSSEKTADLQKTIYYAASASELSPGWDRPKVLLAIVYAEFTNDLEALELATDLLIDALEINPANGAAQVLLAQVLMKQGRFWSAIEQYKSLFQKNSAMITPMNTAPLALCYILDGRLQAGIIYFKELQDLRPESSAVATGKAVLLRHAGEGERARDVLGRLLVLDGAESGIREYAAELLARWDKEDNL</sequence>
<dbReference type="SUPFAM" id="SSF48452">
    <property type="entry name" value="TPR-like"/>
    <property type="match status" value="2"/>
</dbReference>